<comment type="caution">
    <text evidence="2">The sequence shown here is derived from an EMBL/GenBank/DDBJ whole genome shotgun (WGS) entry which is preliminary data.</text>
</comment>
<evidence type="ECO:0000313" key="3">
    <source>
        <dbReference type="Proteomes" id="UP000314294"/>
    </source>
</evidence>
<proteinExistence type="predicted"/>
<keyword evidence="3" id="KW-1185">Reference proteome</keyword>
<dbReference type="Proteomes" id="UP000314294">
    <property type="component" value="Unassembled WGS sequence"/>
</dbReference>
<feature type="compositionally biased region" description="Basic and acidic residues" evidence="1">
    <location>
        <begin position="40"/>
        <end position="55"/>
    </location>
</feature>
<evidence type="ECO:0000313" key="2">
    <source>
        <dbReference type="EMBL" id="TNN85893.1"/>
    </source>
</evidence>
<name>A0A4Z2J8B7_9TELE</name>
<protein>
    <submittedName>
        <fullName evidence="2">Uncharacterized protein</fullName>
    </submittedName>
</protein>
<gene>
    <name evidence="2" type="ORF">EYF80_003737</name>
</gene>
<dbReference type="EMBL" id="SRLO01000018">
    <property type="protein sequence ID" value="TNN85893.1"/>
    <property type="molecule type" value="Genomic_DNA"/>
</dbReference>
<accession>A0A4Z2J8B7</accession>
<sequence length="86" mass="8983">MVRDVSAASPEGSAVPFSLLSASRRTGRRTGCQWRPGTSHSERASECRGGRGGRVDGVRRAQCRAGCVPRSIEAADNRAGQGAGRA</sequence>
<dbReference type="AlphaFoldDB" id="A0A4Z2J8B7"/>
<organism evidence="2 3">
    <name type="scientific">Liparis tanakae</name>
    <name type="common">Tanaka's snailfish</name>
    <dbReference type="NCBI Taxonomy" id="230148"/>
    <lineage>
        <taxon>Eukaryota</taxon>
        <taxon>Metazoa</taxon>
        <taxon>Chordata</taxon>
        <taxon>Craniata</taxon>
        <taxon>Vertebrata</taxon>
        <taxon>Euteleostomi</taxon>
        <taxon>Actinopterygii</taxon>
        <taxon>Neopterygii</taxon>
        <taxon>Teleostei</taxon>
        <taxon>Neoteleostei</taxon>
        <taxon>Acanthomorphata</taxon>
        <taxon>Eupercaria</taxon>
        <taxon>Perciformes</taxon>
        <taxon>Cottioidei</taxon>
        <taxon>Cottales</taxon>
        <taxon>Liparidae</taxon>
        <taxon>Liparis</taxon>
    </lineage>
</organism>
<reference evidence="2 3" key="1">
    <citation type="submission" date="2019-03" db="EMBL/GenBank/DDBJ databases">
        <title>First draft genome of Liparis tanakae, snailfish: a comprehensive survey of snailfish specific genes.</title>
        <authorList>
            <person name="Kim W."/>
            <person name="Song I."/>
            <person name="Jeong J.-H."/>
            <person name="Kim D."/>
            <person name="Kim S."/>
            <person name="Ryu S."/>
            <person name="Song J.Y."/>
            <person name="Lee S.K."/>
        </authorList>
    </citation>
    <scope>NUCLEOTIDE SEQUENCE [LARGE SCALE GENOMIC DNA]</scope>
    <source>
        <tissue evidence="2">Muscle</tissue>
    </source>
</reference>
<evidence type="ECO:0000256" key="1">
    <source>
        <dbReference type="SAM" id="MobiDB-lite"/>
    </source>
</evidence>
<feature type="region of interest" description="Disordered" evidence="1">
    <location>
        <begin position="1"/>
        <end position="55"/>
    </location>
</feature>